<dbReference type="PANTHER" id="PTHR43884">
    <property type="entry name" value="ACYL-COA DEHYDROGENASE"/>
    <property type="match status" value="1"/>
</dbReference>
<keyword evidence="2" id="KW-0809">Transit peptide</keyword>
<dbReference type="InterPro" id="IPR036250">
    <property type="entry name" value="AcylCo_DH-like_C"/>
</dbReference>
<evidence type="ECO:0000259" key="4">
    <source>
        <dbReference type="Pfam" id="PF00441"/>
    </source>
</evidence>
<dbReference type="GO" id="GO:0003995">
    <property type="term" value="F:acyl-CoA dehydrogenase activity"/>
    <property type="evidence" value="ECO:0007669"/>
    <property type="project" value="TreeGrafter"/>
</dbReference>
<dbReference type="Pfam" id="PF21343">
    <property type="entry name" value="ACAD9-ACADV_C"/>
    <property type="match status" value="1"/>
</dbReference>
<evidence type="ECO:0000256" key="1">
    <source>
        <dbReference type="ARBA" id="ARBA00022630"/>
    </source>
</evidence>
<keyword evidence="1" id="KW-0285">Flavoprotein</keyword>
<accession>A0A3P8KAM0</accession>
<protein>
    <submittedName>
        <fullName evidence="6">Uncharacterized protein</fullName>
    </submittedName>
</protein>
<name>A0A3P8KAM0_9TREM</name>
<evidence type="ECO:0000256" key="2">
    <source>
        <dbReference type="ARBA" id="ARBA00022946"/>
    </source>
</evidence>
<dbReference type="AlphaFoldDB" id="A0A3P8KAM0"/>
<evidence type="ECO:0000259" key="5">
    <source>
        <dbReference type="Pfam" id="PF21343"/>
    </source>
</evidence>
<proteinExistence type="predicted"/>
<evidence type="ECO:0000256" key="3">
    <source>
        <dbReference type="ARBA" id="ARBA00023002"/>
    </source>
</evidence>
<dbReference type="InterPro" id="IPR049448">
    <property type="entry name" value="ACAD9/ACADV-like_C"/>
</dbReference>
<dbReference type="PANTHER" id="PTHR43884:SF9">
    <property type="entry name" value="COMPLEX I ASSEMBLY FACTOR ACAD9, MITOCHONDRIAL"/>
    <property type="match status" value="1"/>
</dbReference>
<dbReference type="SUPFAM" id="SSF47203">
    <property type="entry name" value="Acyl-CoA dehydrogenase C-terminal domain-like"/>
    <property type="match status" value="1"/>
</dbReference>
<gene>
    <name evidence="6" type="ORF">SMTD_LOCUS17960</name>
</gene>
<evidence type="ECO:0000313" key="6">
    <source>
        <dbReference type="EMBL" id="VDP75766.1"/>
    </source>
</evidence>
<dbReference type="InterPro" id="IPR009075">
    <property type="entry name" value="AcylCo_DH/oxidase_C"/>
</dbReference>
<feature type="domain" description="Acyl-CoA dehydrogenase/oxidase C-terminal" evidence="4">
    <location>
        <begin position="5"/>
        <end position="101"/>
    </location>
</feature>
<dbReference type="Pfam" id="PF00441">
    <property type="entry name" value="Acyl-CoA_dh_1"/>
    <property type="match status" value="1"/>
</dbReference>
<dbReference type="Proteomes" id="UP000269396">
    <property type="component" value="Unassembled WGS sequence"/>
</dbReference>
<organism evidence="6 7">
    <name type="scientific">Schistosoma mattheei</name>
    <dbReference type="NCBI Taxonomy" id="31246"/>
    <lineage>
        <taxon>Eukaryota</taxon>
        <taxon>Metazoa</taxon>
        <taxon>Spiralia</taxon>
        <taxon>Lophotrochozoa</taxon>
        <taxon>Platyhelminthes</taxon>
        <taxon>Trematoda</taxon>
        <taxon>Digenea</taxon>
        <taxon>Strigeidida</taxon>
        <taxon>Schistosomatoidea</taxon>
        <taxon>Schistosomatidae</taxon>
        <taxon>Schistosoma</taxon>
    </lineage>
</organism>
<reference evidence="6 7" key="1">
    <citation type="submission" date="2018-11" db="EMBL/GenBank/DDBJ databases">
        <authorList>
            <consortium name="Pathogen Informatics"/>
        </authorList>
    </citation>
    <scope>NUCLEOTIDE SEQUENCE [LARGE SCALE GENOMIC DNA]</scope>
    <source>
        <strain>Denwood</strain>
        <strain evidence="7">Zambia</strain>
    </source>
</reference>
<evidence type="ECO:0000313" key="7">
    <source>
        <dbReference type="Proteomes" id="UP000269396"/>
    </source>
</evidence>
<keyword evidence="7" id="KW-1185">Reference proteome</keyword>
<dbReference type="EMBL" id="UZAL01039620">
    <property type="protein sequence ID" value="VDP75766.1"/>
    <property type="molecule type" value="Genomic_DNA"/>
</dbReference>
<dbReference type="Gene3D" id="1.20.140.10">
    <property type="entry name" value="Butyryl-CoA Dehydrogenase, subunit A, domain 3"/>
    <property type="match status" value="2"/>
</dbReference>
<sequence length="343" mass="38465">MGKHGDGFKTAQNVLVLHRLNTVASGVGVLRYLLSYTAEHCLQRHQFGKPIGDYSRVEEKLSEIVLNLYAMESGLFYLSGLLDAQPSRNLSLELAALKIRAVSNCPIRGQVNGTRYALQFNLSLENVSIYSVDIFSSEKVWSGIDTCIQLAGRFGLLKNVPYERFLRDARNHLISMESNDILRIMIAGEGITEIIPGFEKTISDLSVFTRHPITNIKTKWLLKRRKQGKYAAQAGSGPKVTEGNASRDLKDHLHPSFADMATRLAINTQRFQSLCQISLIQYGREITNEQMLLCQLADAAIDLLLTSICFGRASRSISIGLPRNDYEVSLIFILLIQMINWIE</sequence>
<keyword evidence="3" id="KW-0560">Oxidoreductase</keyword>
<feature type="domain" description="ACAD9/ACADV-like C-terminal" evidence="5">
    <location>
        <begin position="255"/>
        <end position="331"/>
    </location>
</feature>